<keyword evidence="6" id="KW-1185">Reference proteome</keyword>
<dbReference type="RefSeq" id="WP_259034797.1">
    <property type="nucleotide sequence ID" value="NZ_JAJISC010000001.1"/>
</dbReference>
<dbReference type="InterPro" id="IPR000843">
    <property type="entry name" value="HTH_LacI"/>
</dbReference>
<dbReference type="SUPFAM" id="SSF47413">
    <property type="entry name" value="lambda repressor-like DNA-binding domains"/>
    <property type="match status" value="1"/>
</dbReference>
<evidence type="ECO:0000313" key="6">
    <source>
        <dbReference type="Proteomes" id="UP001165542"/>
    </source>
</evidence>
<dbReference type="InterPro" id="IPR010982">
    <property type="entry name" value="Lambda_DNA-bd_dom_sf"/>
</dbReference>
<name>A0ABT2E9S7_9GAMM</name>
<dbReference type="Gene3D" id="3.40.50.2300">
    <property type="match status" value="2"/>
</dbReference>
<accession>A0ABT2E9S7</accession>
<evidence type="ECO:0000259" key="4">
    <source>
        <dbReference type="PROSITE" id="PS50932"/>
    </source>
</evidence>
<dbReference type="Proteomes" id="UP001165542">
    <property type="component" value="Unassembled WGS sequence"/>
</dbReference>
<dbReference type="PANTHER" id="PTHR30146">
    <property type="entry name" value="LACI-RELATED TRANSCRIPTIONAL REPRESSOR"/>
    <property type="match status" value="1"/>
</dbReference>
<proteinExistence type="predicted"/>
<evidence type="ECO:0000256" key="1">
    <source>
        <dbReference type="ARBA" id="ARBA00023015"/>
    </source>
</evidence>
<dbReference type="GO" id="GO:0003677">
    <property type="term" value="F:DNA binding"/>
    <property type="evidence" value="ECO:0007669"/>
    <property type="project" value="UniProtKB-KW"/>
</dbReference>
<dbReference type="InterPro" id="IPR046335">
    <property type="entry name" value="LacI/GalR-like_sensor"/>
</dbReference>
<dbReference type="PANTHER" id="PTHR30146:SF33">
    <property type="entry name" value="TRANSCRIPTIONAL REGULATOR"/>
    <property type="match status" value="1"/>
</dbReference>
<dbReference type="SUPFAM" id="SSF53822">
    <property type="entry name" value="Periplasmic binding protein-like I"/>
    <property type="match status" value="1"/>
</dbReference>
<dbReference type="EMBL" id="JAJISC010000001">
    <property type="protein sequence ID" value="MCS2608310.1"/>
    <property type="molecule type" value="Genomic_DNA"/>
</dbReference>
<keyword evidence="2 5" id="KW-0238">DNA-binding</keyword>
<keyword evidence="3" id="KW-0804">Transcription</keyword>
<evidence type="ECO:0000256" key="3">
    <source>
        <dbReference type="ARBA" id="ARBA00023163"/>
    </source>
</evidence>
<dbReference type="Pfam" id="PF13377">
    <property type="entry name" value="Peripla_BP_3"/>
    <property type="match status" value="1"/>
</dbReference>
<gene>
    <name evidence="5" type="ORF">LLY24_03115</name>
</gene>
<dbReference type="InterPro" id="IPR028082">
    <property type="entry name" value="Peripla_BP_I"/>
</dbReference>
<dbReference type="SMART" id="SM00354">
    <property type="entry name" value="HTH_LACI"/>
    <property type="match status" value="1"/>
</dbReference>
<reference evidence="5" key="1">
    <citation type="submission" date="2021-11" db="EMBL/GenBank/DDBJ databases">
        <title>Halomonas sp., isolated from a coastal aquaculture zone in Dongshan Bay.</title>
        <authorList>
            <person name="Lin W."/>
        </authorList>
    </citation>
    <scope>NUCLEOTIDE SEQUENCE</scope>
    <source>
        <strain evidence="5">Yzlin-01</strain>
    </source>
</reference>
<dbReference type="Gene3D" id="1.10.260.40">
    <property type="entry name" value="lambda repressor-like DNA-binding domains"/>
    <property type="match status" value="1"/>
</dbReference>
<sequence>MSKAAFDTIKPRRRSDQVTLGQVAKAAGVSPMTVSRALNHPDKVSDRTRQSVLDSVERLGYVPNRVAGSLASSRSSLVAVIVPSLSNSVFVEVIKGLQETLEGEGYQLLLGNTDYDLDREYQLVRTFMGWSCSALVMAGLRHSEASHTLLTNASHPIMEIMELGPSLDLNVGLDHVAAGRCMARHLLERGYRRIVYVGARLGDDYRAFMRYQGHREVLECAGLEAPLVELETLGSLEAGALGLARVSREYPAAQAIHFANDDLGAGALLAANRQGLRVPEDIAIAGFNGLAFGQHITPRLTTIVSPRETMGRLAGQALIRRLAGQHVHRKRHDVGFTLQPGEST</sequence>
<protein>
    <submittedName>
        <fullName evidence="5">LacI family DNA-binding transcriptional regulator</fullName>
    </submittedName>
</protein>
<dbReference type="CDD" id="cd01575">
    <property type="entry name" value="PBP1_GntR"/>
    <property type="match status" value="1"/>
</dbReference>
<dbReference type="PROSITE" id="PS50932">
    <property type="entry name" value="HTH_LACI_2"/>
    <property type="match status" value="1"/>
</dbReference>
<evidence type="ECO:0000256" key="2">
    <source>
        <dbReference type="ARBA" id="ARBA00023125"/>
    </source>
</evidence>
<dbReference type="Pfam" id="PF00356">
    <property type="entry name" value="LacI"/>
    <property type="match status" value="1"/>
</dbReference>
<comment type="caution">
    <text evidence="5">The sequence shown here is derived from an EMBL/GenBank/DDBJ whole genome shotgun (WGS) entry which is preliminary data.</text>
</comment>
<feature type="domain" description="HTH lacI-type" evidence="4">
    <location>
        <begin position="18"/>
        <end position="72"/>
    </location>
</feature>
<organism evidence="5 6">
    <name type="scientific">Halomonas dongshanensis</name>
    <dbReference type="NCBI Taxonomy" id="2890835"/>
    <lineage>
        <taxon>Bacteria</taxon>
        <taxon>Pseudomonadati</taxon>
        <taxon>Pseudomonadota</taxon>
        <taxon>Gammaproteobacteria</taxon>
        <taxon>Oceanospirillales</taxon>
        <taxon>Halomonadaceae</taxon>
        <taxon>Halomonas</taxon>
    </lineage>
</organism>
<evidence type="ECO:0000313" key="5">
    <source>
        <dbReference type="EMBL" id="MCS2608310.1"/>
    </source>
</evidence>
<dbReference type="CDD" id="cd01392">
    <property type="entry name" value="HTH_LacI"/>
    <property type="match status" value="1"/>
</dbReference>
<keyword evidence="1" id="KW-0805">Transcription regulation</keyword>